<dbReference type="AlphaFoldDB" id="A0A9D7T4T0"/>
<evidence type="ECO:0000313" key="2">
    <source>
        <dbReference type="EMBL" id="MBL0002644.1"/>
    </source>
</evidence>
<feature type="compositionally biased region" description="Basic residues" evidence="1">
    <location>
        <begin position="9"/>
        <end position="20"/>
    </location>
</feature>
<dbReference type="Proteomes" id="UP000886632">
    <property type="component" value="Unassembled WGS sequence"/>
</dbReference>
<reference evidence="2" key="1">
    <citation type="submission" date="2020-10" db="EMBL/GenBank/DDBJ databases">
        <title>Connecting structure to function with the recovery of over 1000 high-quality activated sludge metagenome-assembled genomes encoding full-length rRNA genes using long-read sequencing.</title>
        <authorList>
            <person name="Singleton C.M."/>
            <person name="Petriglieri F."/>
            <person name="Kristensen J.M."/>
            <person name="Kirkegaard R.H."/>
            <person name="Michaelsen T.Y."/>
            <person name="Andersen M.H."/>
            <person name="Karst S.M."/>
            <person name="Dueholm M.S."/>
            <person name="Nielsen P.H."/>
            <person name="Albertsen M."/>
        </authorList>
    </citation>
    <scope>NUCLEOTIDE SEQUENCE</scope>
    <source>
        <strain evidence="2">Ribe_18-Q3-R11-54_MAXAC.001</strain>
    </source>
</reference>
<dbReference type="EMBL" id="JADKGK010000004">
    <property type="protein sequence ID" value="MBL0002644.1"/>
    <property type="molecule type" value="Genomic_DNA"/>
</dbReference>
<evidence type="ECO:0000313" key="3">
    <source>
        <dbReference type="Proteomes" id="UP000886632"/>
    </source>
</evidence>
<feature type="region of interest" description="Disordered" evidence="1">
    <location>
        <begin position="1"/>
        <end position="20"/>
    </location>
</feature>
<protein>
    <submittedName>
        <fullName evidence="2">Uncharacterized protein</fullName>
    </submittedName>
</protein>
<gene>
    <name evidence="2" type="ORF">IPP00_01115</name>
</gene>
<accession>A0A9D7T4T0</accession>
<name>A0A9D7T4T0_9MICO</name>
<sequence length="61" mass="6875">MSDRDRTDRRRRRTRSSRRTLSRTCTAYPMGYAVRHLLDICATPAAHPAVACVTARQGPTS</sequence>
<organism evidence="2 3">
    <name type="scientific">Candidatus Phosphoribacter hodrii</name>
    <dbReference type="NCBI Taxonomy" id="2953743"/>
    <lineage>
        <taxon>Bacteria</taxon>
        <taxon>Bacillati</taxon>
        <taxon>Actinomycetota</taxon>
        <taxon>Actinomycetes</taxon>
        <taxon>Micrococcales</taxon>
        <taxon>Dermatophilaceae</taxon>
        <taxon>Candidatus Phosphoribacter</taxon>
    </lineage>
</organism>
<comment type="caution">
    <text evidence="2">The sequence shown here is derived from an EMBL/GenBank/DDBJ whole genome shotgun (WGS) entry which is preliminary data.</text>
</comment>
<proteinExistence type="predicted"/>
<evidence type="ECO:0000256" key="1">
    <source>
        <dbReference type="SAM" id="MobiDB-lite"/>
    </source>
</evidence>